<keyword evidence="2" id="KW-0732">Signal</keyword>
<dbReference type="Proteomes" id="UP000252519">
    <property type="component" value="Unassembled WGS sequence"/>
</dbReference>
<name>A0A368FDS2_ANCCA</name>
<organism evidence="3 4">
    <name type="scientific">Ancylostoma caninum</name>
    <name type="common">Dog hookworm</name>
    <dbReference type="NCBI Taxonomy" id="29170"/>
    <lineage>
        <taxon>Eukaryota</taxon>
        <taxon>Metazoa</taxon>
        <taxon>Ecdysozoa</taxon>
        <taxon>Nematoda</taxon>
        <taxon>Chromadorea</taxon>
        <taxon>Rhabditida</taxon>
        <taxon>Rhabditina</taxon>
        <taxon>Rhabditomorpha</taxon>
        <taxon>Strongyloidea</taxon>
        <taxon>Ancylostomatidae</taxon>
        <taxon>Ancylostomatinae</taxon>
        <taxon>Ancylostoma</taxon>
    </lineage>
</organism>
<keyword evidence="1" id="KW-0812">Transmembrane</keyword>
<keyword evidence="1" id="KW-0472">Membrane</keyword>
<reference evidence="3 4" key="1">
    <citation type="submission" date="2014-10" db="EMBL/GenBank/DDBJ databases">
        <title>Draft genome of the hookworm Ancylostoma caninum.</title>
        <authorList>
            <person name="Mitreva M."/>
        </authorList>
    </citation>
    <scope>NUCLEOTIDE SEQUENCE [LARGE SCALE GENOMIC DNA]</scope>
    <source>
        <strain evidence="3 4">Baltimore</strain>
    </source>
</reference>
<accession>A0A368FDS2</accession>
<keyword evidence="4" id="KW-1185">Reference proteome</keyword>
<evidence type="ECO:0000313" key="3">
    <source>
        <dbReference type="EMBL" id="RCN29020.1"/>
    </source>
</evidence>
<evidence type="ECO:0008006" key="5">
    <source>
        <dbReference type="Google" id="ProtNLM"/>
    </source>
</evidence>
<feature type="chain" id="PRO_5016661356" description="G-protein coupled receptors family 1 profile domain-containing protein" evidence="2">
    <location>
        <begin position="23"/>
        <end position="142"/>
    </location>
</feature>
<dbReference type="STRING" id="29170.A0A368FDS2"/>
<feature type="transmembrane region" description="Helical" evidence="1">
    <location>
        <begin position="93"/>
        <end position="113"/>
    </location>
</feature>
<dbReference type="InterPro" id="IPR019426">
    <property type="entry name" value="7TM_GPCR_serpentine_rcpt_Srv"/>
</dbReference>
<evidence type="ECO:0000256" key="2">
    <source>
        <dbReference type="SAM" id="SignalP"/>
    </source>
</evidence>
<comment type="caution">
    <text evidence="3">The sequence shown here is derived from an EMBL/GenBank/DDBJ whole genome shotgun (WGS) entry which is preliminary data.</text>
</comment>
<sequence>MKRTIELFVFCSLIALIPTAVRLPQEAGYVSIKGKIVPYLVHEEHQQVNSYVSCCIYVFFGLSCFLLNVFALLKHSQQRNLKLFEQQALARRLQLNLLVYSSSFTLAVISMTVCQLDTSWTKAIVCPNFKNEHKLEKKKTGF</sequence>
<feature type="signal peptide" evidence="2">
    <location>
        <begin position="1"/>
        <end position="22"/>
    </location>
</feature>
<dbReference type="AlphaFoldDB" id="A0A368FDS2"/>
<evidence type="ECO:0000256" key="1">
    <source>
        <dbReference type="SAM" id="Phobius"/>
    </source>
</evidence>
<dbReference type="Pfam" id="PF10323">
    <property type="entry name" value="7TM_GPCR_Srv"/>
    <property type="match status" value="1"/>
</dbReference>
<dbReference type="OrthoDB" id="5866624at2759"/>
<evidence type="ECO:0000313" key="4">
    <source>
        <dbReference type="Proteomes" id="UP000252519"/>
    </source>
</evidence>
<feature type="transmembrane region" description="Helical" evidence="1">
    <location>
        <begin position="50"/>
        <end position="73"/>
    </location>
</feature>
<dbReference type="EMBL" id="JOJR01002174">
    <property type="protein sequence ID" value="RCN29020.1"/>
    <property type="molecule type" value="Genomic_DNA"/>
</dbReference>
<keyword evidence="1" id="KW-1133">Transmembrane helix</keyword>
<proteinExistence type="predicted"/>
<protein>
    <recommendedName>
        <fullName evidence="5">G-protein coupled receptors family 1 profile domain-containing protein</fullName>
    </recommendedName>
</protein>
<gene>
    <name evidence="3" type="ORF">ANCCAN_25226</name>
</gene>